<reference evidence="1 2" key="1">
    <citation type="submission" date="2023-09" db="EMBL/GenBank/DDBJ databases">
        <title>Streptomyces sp. nov.: A antagonism against Alternaria gaisen Producing Streptochlin, Isolated from Tamarix root soil.</title>
        <authorList>
            <person name="Chen Y."/>
        </authorList>
    </citation>
    <scope>NUCLEOTIDE SEQUENCE [LARGE SCALE GENOMIC DNA]</scope>
    <source>
        <strain evidence="1 2">TRM76323</strain>
    </source>
</reference>
<keyword evidence="2" id="KW-1185">Reference proteome</keyword>
<comment type="caution">
    <text evidence="1">The sequence shown here is derived from an EMBL/GenBank/DDBJ whole genome shotgun (WGS) entry which is preliminary data.</text>
</comment>
<sequence>MVESLESVLSQTNKENIAKKLQTGAVKGRPKISNRLEICRYYETHSLRETSHKFGGISYVSITNIFKEYHNGNPKQDFSKLEQGNSNAIKIKDKSIVAKYYLTHSLKETMSKFGMNAPAIAMNFKRYHEGLSKSDYLERKNPSDHKKIEYNKVPIKDTYVKKGLFKRVWLAIKGE</sequence>
<evidence type="ECO:0000313" key="2">
    <source>
        <dbReference type="Proteomes" id="UP001250181"/>
    </source>
</evidence>
<name>A0ABU3QKQ9_9ACTN</name>
<dbReference type="EMBL" id="JAWCTQ010000016">
    <property type="protein sequence ID" value="MDT9683355.1"/>
    <property type="molecule type" value="Genomic_DNA"/>
</dbReference>
<gene>
    <name evidence="1" type="ORF">RND61_14915</name>
</gene>
<proteinExistence type="predicted"/>
<protein>
    <recommendedName>
        <fullName evidence="3">Transposase</fullName>
    </recommendedName>
</protein>
<accession>A0ABU3QKQ9</accession>
<dbReference type="RefSeq" id="WP_315878429.1">
    <property type="nucleotide sequence ID" value="NZ_JAWCTQ010000016.1"/>
</dbReference>
<evidence type="ECO:0008006" key="3">
    <source>
        <dbReference type="Google" id="ProtNLM"/>
    </source>
</evidence>
<evidence type="ECO:0000313" key="1">
    <source>
        <dbReference type="EMBL" id="MDT9683355.1"/>
    </source>
</evidence>
<dbReference type="Proteomes" id="UP001250181">
    <property type="component" value="Unassembled WGS sequence"/>
</dbReference>
<organism evidence="1 2">
    <name type="scientific">Streptomyces tamarix</name>
    <dbReference type="NCBI Taxonomy" id="3078565"/>
    <lineage>
        <taxon>Bacteria</taxon>
        <taxon>Bacillati</taxon>
        <taxon>Actinomycetota</taxon>
        <taxon>Actinomycetes</taxon>
        <taxon>Kitasatosporales</taxon>
        <taxon>Streptomycetaceae</taxon>
        <taxon>Streptomyces</taxon>
    </lineage>
</organism>